<dbReference type="AlphaFoldDB" id="B9GCY4"/>
<feature type="region of interest" description="Disordered" evidence="1">
    <location>
        <begin position="400"/>
        <end position="419"/>
    </location>
</feature>
<feature type="region of interest" description="Disordered" evidence="1">
    <location>
        <begin position="458"/>
        <end position="550"/>
    </location>
</feature>
<dbReference type="Proteomes" id="UP000007752">
    <property type="component" value="Chromosome 12"/>
</dbReference>
<sequence>MSPFSGASLARSLSPDTHPRHHRLRPSPNPPLLPLPPDPPASLASPTLEFFPPVGPSRQPPTLPSLGVPASDPAFVSRRYRVPGTGCPFRSAVSSPDLQNPMLDSSSAPNPRLSSRCQAAKSSDFIAVQPPSRFSGAVAKDIRILQSGRLLDLSTQNLSASAQGTGDFQGLKRILGKGSRENAVEKPLRIHYTKQPGANAFKKSKISQHMGRASVFPFCSKKFAYKSTLPPLKTHTEAFPALAPLCFPPRSFPSPPKSPIMDDLTARPLLDSVVISATGEIERNRERFSAHSLVAWQVGAQEGRVELNTFADDVPSAFNIRRADIQFTKFHPEDFFITCSNQAAKVIGRKCSIHYVEEYSRRRNYNRTFDLWIWTDEPRAIPRGGTFAITSADEEGLATDIPLPDLEPLRNPPPSEPKKGWTYNVLVHVDTLEDLLSRKARAYKWDYDVQDDGTLYKEYPLPCRAEPDPTRGPADDDEDKDRDNHSRSRHRSRSLWDRLRRRSSSRSREPDRRDGHCQDNENRGRPRNRERSEHRSRSCRSRDPSEGSEEVLTLLESHLDPMLHEATVQHSIYSPDTSSPRAVSPVFVPSFAVQGTSQEELAATQASPVQEFIAALSTPVQPPLLPAPETQARRPGRAKVTIPALSSAQRHSERLLRKRRAGAKLESFAQEILSKNFGIMDERSSFDHNIKKIYLQRYKKPLSPASLKTIAELVEKGGCKSIRLKASKKATVAPL</sequence>
<gene>
    <name evidence="2" type="ORF">OsJ_35951</name>
</gene>
<proteinExistence type="predicted"/>
<feature type="compositionally biased region" description="Basic residues" evidence="1">
    <location>
        <begin position="487"/>
        <end position="505"/>
    </location>
</feature>
<dbReference type="EMBL" id="CM000149">
    <property type="protein sequence ID" value="EEE53141.1"/>
    <property type="molecule type" value="Genomic_DNA"/>
</dbReference>
<feature type="compositionally biased region" description="Polar residues" evidence="1">
    <location>
        <begin position="92"/>
        <end position="114"/>
    </location>
</feature>
<dbReference type="PANTHER" id="PTHR33087">
    <property type="entry name" value="OS07G0539200 PROTEIN"/>
    <property type="match status" value="1"/>
</dbReference>
<dbReference type="InterPro" id="IPR053253">
    <property type="entry name" value="Sex_diff_modulator"/>
</dbReference>
<feature type="region of interest" description="Disordered" evidence="1">
    <location>
        <begin position="91"/>
        <end position="114"/>
    </location>
</feature>
<evidence type="ECO:0000256" key="1">
    <source>
        <dbReference type="SAM" id="MobiDB-lite"/>
    </source>
</evidence>
<evidence type="ECO:0000313" key="2">
    <source>
        <dbReference type="EMBL" id="EEE53141.1"/>
    </source>
</evidence>
<dbReference type="PANTHER" id="PTHR33087:SF31">
    <property type="entry name" value="OS06G0482850 PROTEIN"/>
    <property type="match status" value="1"/>
</dbReference>
<feature type="compositionally biased region" description="Pro residues" evidence="1">
    <location>
        <begin position="53"/>
        <end position="63"/>
    </location>
</feature>
<reference evidence="2" key="2">
    <citation type="submission" date="2008-12" db="EMBL/GenBank/DDBJ databases">
        <title>Improved gene annotation of the rice (Oryza sativa) genomes.</title>
        <authorList>
            <person name="Wang J."/>
            <person name="Li R."/>
            <person name="Fan W."/>
            <person name="Huang Q."/>
            <person name="Zhang J."/>
            <person name="Zhou Y."/>
            <person name="Hu Y."/>
            <person name="Zi S."/>
            <person name="Li J."/>
            <person name="Ni P."/>
            <person name="Zheng H."/>
            <person name="Zhang Y."/>
            <person name="Zhao M."/>
            <person name="Hao Q."/>
            <person name="McDermott J."/>
            <person name="Samudrala R."/>
            <person name="Kristiansen K."/>
            <person name="Wong G.K.-S."/>
        </authorList>
    </citation>
    <scope>NUCLEOTIDE SEQUENCE</scope>
</reference>
<reference evidence="2" key="1">
    <citation type="journal article" date="2005" name="PLoS Biol.">
        <title>The genomes of Oryza sativa: a history of duplications.</title>
        <authorList>
            <person name="Yu J."/>
            <person name="Wang J."/>
            <person name="Lin W."/>
            <person name="Li S."/>
            <person name="Li H."/>
            <person name="Zhou J."/>
            <person name="Ni P."/>
            <person name="Dong W."/>
            <person name="Hu S."/>
            <person name="Zeng C."/>
            <person name="Zhang J."/>
            <person name="Zhang Y."/>
            <person name="Li R."/>
            <person name="Xu Z."/>
            <person name="Li S."/>
            <person name="Li X."/>
            <person name="Zheng H."/>
            <person name="Cong L."/>
            <person name="Lin L."/>
            <person name="Yin J."/>
            <person name="Geng J."/>
            <person name="Li G."/>
            <person name="Shi J."/>
            <person name="Liu J."/>
            <person name="Lv H."/>
            <person name="Li J."/>
            <person name="Wang J."/>
            <person name="Deng Y."/>
            <person name="Ran L."/>
            <person name="Shi X."/>
            <person name="Wang X."/>
            <person name="Wu Q."/>
            <person name="Li C."/>
            <person name="Ren X."/>
            <person name="Wang J."/>
            <person name="Wang X."/>
            <person name="Li D."/>
            <person name="Liu D."/>
            <person name="Zhang X."/>
            <person name="Ji Z."/>
            <person name="Zhao W."/>
            <person name="Sun Y."/>
            <person name="Zhang Z."/>
            <person name="Bao J."/>
            <person name="Han Y."/>
            <person name="Dong L."/>
            <person name="Ji J."/>
            <person name="Chen P."/>
            <person name="Wu S."/>
            <person name="Liu J."/>
            <person name="Xiao Y."/>
            <person name="Bu D."/>
            <person name="Tan J."/>
            <person name="Yang L."/>
            <person name="Ye C."/>
            <person name="Zhang J."/>
            <person name="Xu J."/>
            <person name="Zhou Y."/>
            <person name="Yu Y."/>
            <person name="Zhang B."/>
            <person name="Zhuang S."/>
            <person name="Wei H."/>
            <person name="Liu B."/>
            <person name="Lei M."/>
            <person name="Yu H."/>
            <person name="Li Y."/>
            <person name="Xu H."/>
            <person name="Wei S."/>
            <person name="He X."/>
            <person name="Fang L."/>
            <person name="Zhang Z."/>
            <person name="Zhang Y."/>
            <person name="Huang X."/>
            <person name="Su Z."/>
            <person name="Tong W."/>
            <person name="Li J."/>
            <person name="Tong Z."/>
            <person name="Li S."/>
            <person name="Ye J."/>
            <person name="Wang L."/>
            <person name="Fang L."/>
            <person name="Lei T."/>
            <person name="Chen C."/>
            <person name="Chen H."/>
            <person name="Xu Z."/>
            <person name="Li H."/>
            <person name="Huang H."/>
            <person name="Zhang F."/>
            <person name="Xu H."/>
            <person name="Li N."/>
            <person name="Zhao C."/>
            <person name="Li S."/>
            <person name="Dong L."/>
            <person name="Huang Y."/>
            <person name="Li L."/>
            <person name="Xi Y."/>
            <person name="Qi Q."/>
            <person name="Li W."/>
            <person name="Zhang B."/>
            <person name="Hu W."/>
            <person name="Zhang Y."/>
            <person name="Tian X."/>
            <person name="Jiao Y."/>
            <person name="Liang X."/>
            <person name="Jin J."/>
            <person name="Gao L."/>
            <person name="Zheng W."/>
            <person name="Hao B."/>
            <person name="Liu S."/>
            <person name="Wang W."/>
            <person name="Yuan L."/>
            <person name="Cao M."/>
            <person name="McDermott J."/>
            <person name="Samudrala R."/>
            <person name="Wang J."/>
            <person name="Wong G.K."/>
            <person name="Yang H."/>
        </authorList>
    </citation>
    <scope>NUCLEOTIDE SEQUENCE [LARGE SCALE GENOMIC DNA]</scope>
</reference>
<protein>
    <submittedName>
        <fullName evidence="2">Uncharacterized protein</fullName>
    </submittedName>
</protein>
<feature type="compositionally biased region" description="Pro residues" evidence="1">
    <location>
        <begin position="27"/>
        <end position="40"/>
    </location>
</feature>
<feature type="compositionally biased region" description="Basic and acidic residues" evidence="1">
    <location>
        <begin position="506"/>
        <end position="545"/>
    </location>
</feature>
<feature type="region of interest" description="Disordered" evidence="1">
    <location>
        <begin position="1"/>
        <end position="70"/>
    </location>
</feature>
<name>B9GCY4_ORYSJ</name>
<accession>B9GCY4</accession>
<organism evidence="2">
    <name type="scientific">Oryza sativa subsp. japonica</name>
    <name type="common">Rice</name>
    <dbReference type="NCBI Taxonomy" id="39947"/>
    <lineage>
        <taxon>Eukaryota</taxon>
        <taxon>Viridiplantae</taxon>
        <taxon>Streptophyta</taxon>
        <taxon>Embryophyta</taxon>
        <taxon>Tracheophyta</taxon>
        <taxon>Spermatophyta</taxon>
        <taxon>Magnoliopsida</taxon>
        <taxon>Liliopsida</taxon>
        <taxon>Poales</taxon>
        <taxon>Poaceae</taxon>
        <taxon>BOP clade</taxon>
        <taxon>Oryzoideae</taxon>
        <taxon>Oryzeae</taxon>
        <taxon>Oryzinae</taxon>
        <taxon>Oryza</taxon>
        <taxon>Oryza sativa</taxon>
    </lineage>
</organism>